<dbReference type="InterPro" id="IPR002921">
    <property type="entry name" value="Fungal_lipase-type"/>
</dbReference>
<dbReference type="SMART" id="SM00248">
    <property type="entry name" value="ANK"/>
    <property type="match status" value="11"/>
</dbReference>
<dbReference type="OrthoDB" id="341259at2759"/>
<keyword evidence="2 3" id="KW-0040">ANK repeat</keyword>
<accession>A0A152A3T5</accession>
<comment type="caution">
    <text evidence="5">The sequence shown here is derived from an EMBL/GenBank/DDBJ whole genome shotgun (WGS) entry which is preliminary data.</text>
</comment>
<organism evidence="5 6">
    <name type="scientific">Tieghemostelium lacteum</name>
    <name type="common">Slime mold</name>
    <name type="synonym">Dictyostelium lacteum</name>
    <dbReference type="NCBI Taxonomy" id="361077"/>
    <lineage>
        <taxon>Eukaryota</taxon>
        <taxon>Amoebozoa</taxon>
        <taxon>Evosea</taxon>
        <taxon>Eumycetozoa</taxon>
        <taxon>Dictyostelia</taxon>
        <taxon>Dictyosteliales</taxon>
        <taxon>Raperosteliaceae</taxon>
        <taxon>Tieghemostelium</taxon>
    </lineage>
</organism>
<dbReference type="SUPFAM" id="SSF48403">
    <property type="entry name" value="Ankyrin repeat"/>
    <property type="match status" value="1"/>
</dbReference>
<dbReference type="PROSITE" id="PS50088">
    <property type="entry name" value="ANK_REPEAT"/>
    <property type="match status" value="3"/>
</dbReference>
<evidence type="ECO:0000313" key="6">
    <source>
        <dbReference type="Proteomes" id="UP000076078"/>
    </source>
</evidence>
<feature type="repeat" description="ANK" evidence="3">
    <location>
        <begin position="776"/>
        <end position="808"/>
    </location>
</feature>
<feature type="domain" description="Fungal lipase-type" evidence="4">
    <location>
        <begin position="510"/>
        <end position="599"/>
    </location>
</feature>
<gene>
    <name evidence="5" type="ORF">DLAC_02940</name>
</gene>
<protein>
    <submittedName>
        <fullName evidence="5">Putative homeobox transcription factor</fullName>
    </submittedName>
</protein>
<dbReference type="InterPro" id="IPR036770">
    <property type="entry name" value="Ankyrin_rpt-contain_sf"/>
</dbReference>
<dbReference type="GO" id="GO:0006629">
    <property type="term" value="P:lipid metabolic process"/>
    <property type="evidence" value="ECO:0007669"/>
    <property type="project" value="InterPro"/>
</dbReference>
<dbReference type="PROSITE" id="PS50297">
    <property type="entry name" value="ANK_REP_REGION"/>
    <property type="match status" value="2"/>
</dbReference>
<dbReference type="STRING" id="361077.A0A152A3T5"/>
<keyword evidence="5" id="KW-0371">Homeobox</keyword>
<dbReference type="Pfam" id="PF01764">
    <property type="entry name" value="Lipase_3"/>
    <property type="match status" value="1"/>
</dbReference>
<feature type="repeat" description="ANK" evidence="3">
    <location>
        <begin position="742"/>
        <end position="774"/>
    </location>
</feature>
<dbReference type="InParanoid" id="A0A152A3T5"/>
<keyword evidence="1" id="KW-0677">Repeat</keyword>
<evidence type="ECO:0000256" key="2">
    <source>
        <dbReference type="ARBA" id="ARBA00023043"/>
    </source>
</evidence>
<evidence type="ECO:0000259" key="4">
    <source>
        <dbReference type="Pfam" id="PF01764"/>
    </source>
</evidence>
<dbReference type="EMBL" id="LODT01000013">
    <property type="protein sequence ID" value="KYR00880.1"/>
    <property type="molecule type" value="Genomic_DNA"/>
</dbReference>
<dbReference type="PANTHER" id="PTHR24123:SF129">
    <property type="entry name" value="PROTEIN, PUTATIVE-RELATED"/>
    <property type="match status" value="1"/>
</dbReference>
<dbReference type="InterPro" id="IPR029058">
    <property type="entry name" value="AB_hydrolase_fold"/>
</dbReference>
<dbReference type="Gene3D" id="1.25.40.20">
    <property type="entry name" value="Ankyrin repeat-containing domain"/>
    <property type="match status" value="3"/>
</dbReference>
<dbReference type="InterPro" id="IPR002110">
    <property type="entry name" value="Ankyrin_rpt"/>
</dbReference>
<evidence type="ECO:0000256" key="1">
    <source>
        <dbReference type="ARBA" id="ARBA00022737"/>
    </source>
</evidence>
<evidence type="ECO:0000313" key="5">
    <source>
        <dbReference type="EMBL" id="KYR00880.1"/>
    </source>
</evidence>
<dbReference type="Pfam" id="PF12796">
    <property type="entry name" value="Ank_2"/>
    <property type="match status" value="3"/>
</dbReference>
<dbReference type="Gene3D" id="3.40.50.1820">
    <property type="entry name" value="alpha/beta hydrolase"/>
    <property type="match status" value="1"/>
</dbReference>
<keyword evidence="5" id="KW-0238">DNA-binding</keyword>
<dbReference type="GO" id="GO:0003677">
    <property type="term" value="F:DNA binding"/>
    <property type="evidence" value="ECO:0007669"/>
    <property type="project" value="UniProtKB-KW"/>
</dbReference>
<evidence type="ECO:0000256" key="3">
    <source>
        <dbReference type="PROSITE-ProRule" id="PRU00023"/>
    </source>
</evidence>
<dbReference type="Pfam" id="PF00023">
    <property type="entry name" value="Ank"/>
    <property type="match status" value="1"/>
</dbReference>
<proteinExistence type="predicted"/>
<dbReference type="Proteomes" id="UP000076078">
    <property type="component" value="Unassembled WGS sequence"/>
</dbReference>
<sequence length="2095" mass="242440">MVDVEPSKLERYLTLAWDFRIKLFPTYQDITIDIFNLCHMLIKDDRVDQLPFNGITELDKSNLYDFIYRFFLNFGLFNLRSNSRITPNISSAKFNRIVQLLMVQYPEILKCWNGIKDYLYAEITPNVVEHIENDRKFNEYLKHIYDANPVIFNPYMSFSHVILDKNDDEIPMKISNQIPINLNLLKLYTERFREIHIITDDSNTPISKRNVNSRQIHEIAEVILPRIETYLPRFIFSARLNNQDINEDVKVKVDHYFTCLTFGCVIPLQVMKLLYHLGGSVLVRDTGVDILTKSVMEYNGLAKETQSQLSPILIYSKQYMLKLLNRTIPMEILNRGLDIVQHYTSTIVHHFMSIDQIAQEKYISESIGDLILEFIEKLEKLQVTGIPLGDEDLIVAYLTPGFLMTLPQTPPEKDIIHHNYLEKSNLEFYSQVSQLAYQNILIVKHFARRWGLTCEITTTRSKYFDANLVSLFYGHIVILACNVLKVPFSREANDIRVETIDIREYKTYIRTSGLFHTTVENVVKMVPDSVVNHQKKENTYTVLTGHSFNGSVMSLALYSLVKRANRRESIEDKVALYTFGEIPWLDQSENSYSDNNIFKFNRRMYRFLVPNDSEVSYLDLPSNFPYHILNQLIPIPYDIPMGLTTHSIEYYRFVITDPAVVNFSMIFNPVRKPTPTKIIAMCRSETHSSEKYDENDFFKVCFAKHNHQGTFPGILKHNGSKLIRYALKYYTYLASPNSFGKLGKTALHVACEKDQNDSLKSLLEVFPDKDIRDLYLGQTPLHIACAKGHDKCVTTLLEAGADKNAQDKAGRTPLMLASDISVPSIVKILMEKNADRSIRDVNGHTCYYYASEGGHFDTLKVLDSAPLPTPFPLDYAPNVFHGVCALPEKKALEWVEFLLDKGYSPKNLNVEGETCIFNAAQSGNLKLVRMLFECGVHLGHASIHGETALHRASQSVNPDLVEYIVNQVTDKQQYINQRDNRTGEMALDVVISKIKYSNKKDGEKIVNLLSEFVDTAQSMALVTSVKNDNHDMIRYFTTKGFSMNIRAPYLDSTILHRIIRDKSFKFEILKRAIEMGADYNQTDFDHKTILHYAVSIHGTDDKLIEYLVNELHMNVNAKDSKHKSPIHYAVLKNKLKALKIILKFGSYPDFESPDDNMGRTPLMNACLTGHFEQVKFLLKHTSYQGLLTVDKENRNILHFLFKNAKSYFLIDYLLQMVPGIFPILIKQLDVYQQSPVELMVEMNSNLKEPQFYHKTRSLISKFGIEIKNIRLVGTYQYMAALYRNHSHQWYQTAYHNGNHKYKLSIALKYISNLIEIQKETGDISLSKFDQTLIESEYHRAIFYLQLSEYKLAYNSASQYLSTMKPDTELNPIELEIKFATKLLLALIRIRMEPVGNDIHQKVEFVKEIAPLFHGSEVFNAMEKNEIIQDYHYVVSEFLRTCMLYRTLLDLIEKMLNYNSCNWQARFQLAQVCLEGQKIQLNARYMLSSLVLDDLVTYEEKQRAYLDVFQNRESEEFVNLVYTIKETVSQYNPSKMIDDKTVNIPKAIHDLKEYGCTDEKTLERVKLLAGELIVVPGEGFFDKLFVSDTVEDRGHKCFYRINKIVEHIDHCKSKCKENHQKFHLDQLRKYYIGYMDHLIATNNRLDTSKFNDFEATLWESNQQYGGRLVTADSLDNYLYKPVYNGVGKNVYYHKVIQFVHNPEISYLFESLLNILSGEHKMDQILSLMIYEKEGTTPFVVYSSPVERVNAQPKEVTNLEMKKFSEFVLTNLLMTPGFNPALLFDFEKVYATSGSDDEKTVLNEKISPYRNPMDINFYSSRMGLNQILTQQTQPNSLLAPDNLFNMLFALPQMKEPIHQALFERLAMNDMVAEEMTAKWLFLLHFQANKLEGFRDHPLSHLIQLYGSMKLTIKMPRGYVCDLFKTLKSVSQLCRSHFKYKQTPMSHVQLLELLYPTLQQYVNYSSPRVSAMAVENRTGENSLPPDFLSTHSDSTLQDEVIDFFNQIDFSQLHNYNERPNNLISILKQLNFVTVLKLHNITSKQLFELLTEAEAEVKKLTFTNLISIELYNPVDLNVIMSAPLIPTQLIRVLPSTLSK</sequence>
<reference evidence="5 6" key="1">
    <citation type="submission" date="2015-12" db="EMBL/GenBank/DDBJ databases">
        <title>Dictyostelia acquired genes for synthesis and detection of signals that induce cell-type specialization by lateral gene transfer from prokaryotes.</title>
        <authorList>
            <person name="Gloeckner G."/>
            <person name="Schaap P."/>
        </authorList>
    </citation>
    <scope>NUCLEOTIDE SEQUENCE [LARGE SCALE GENOMIC DNA]</scope>
    <source>
        <strain evidence="5 6">TK</strain>
    </source>
</reference>
<name>A0A152A3T5_TIELA</name>
<keyword evidence="6" id="KW-1185">Reference proteome</keyword>
<feature type="repeat" description="ANK" evidence="3">
    <location>
        <begin position="809"/>
        <end position="841"/>
    </location>
</feature>
<dbReference type="InterPro" id="IPR051165">
    <property type="entry name" value="Multifunctional_ANK_Repeat"/>
</dbReference>
<dbReference type="PANTHER" id="PTHR24123">
    <property type="entry name" value="ANKYRIN REPEAT-CONTAINING"/>
    <property type="match status" value="1"/>
</dbReference>